<dbReference type="PROSITE" id="PS00330">
    <property type="entry name" value="HEMOLYSIN_CALCIUM"/>
    <property type="match status" value="6"/>
</dbReference>
<dbReference type="InterPro" id="IPR013517">
    <property type="entry name" value="FG-GAP"/>
</dbReference>
<dbReference type="PANTHER" id="PTHR38340:SF1">
    <property type="entry name" value="S-LAYER PROTEIN"/>
    <property type="match status" value="1"/>
</dbReference>
<dbReference type="PRINTS" id="PR00313">
    <property type="entry name" value="CABNDNGRPT"/>
</dbReference>
<evidence type="ECO:0000256" key="1">
    <source>
        <dbReference type="ARBA" id="ARBA00004613"/>
    </source>
</evidence>
<reference evidence="4 5" key="1">
    <citation type="submission" date="2022-10" db="EMBL/GenBank/DDBJ databases">
        <title>Ruegeria sp. nov., isolated from ocean surface sediments.</title>
        <authorList>
            <person name="He W."/>
            <person name="Xue H.-P."/>
            <person name="Zhang D.-F."/>
        </authorList>
    </citation>
    <scope>NUCLEOTIDE SEQUENCE [LARGE SCALE GENOMIC DNA]</scope>
    <source>
        <strain evidence="4 5">XHP0148</strain>
    </source>
</reference>
<dbReference type="InterPro" id="IPR028994">
    <property type="entry name" value="Integrin_alpha_N"/>
</dbReference>
<dbReference type="InterPro" id="IPR001343">
    <property type="entry name" value="Hemolysn_Ca-bd"/>
</dbReference>
<gene>
    <name evidence="4" type="ORF">OE747_20310</name>
</gene>
<evidence type="ECO:0000256" key="3">
    <source>
        <dbReference type="ARBA" id="ARBA00022729"/>
    </source>
</evidence>
<protein>
    <submittedName>
        <fullName evidence="4">FG-GAP-like repeat-containing protein</fullName>
    </submittedName>
</protein>
<evidence type="ECO:0000313" key="5">
    <source>
        <dbReference type="Proteomes" id="UP001320899"/>
    </source>
</evidence>
<evidence type="ECO:0000256" key="2">
    <source>
        <dbReference type="ARBA" id="ARBA00022525"/>
    </source>
</evidence>
<dbReference type="EMBL" id="JAOWLB010000020">
    <property type="protein sequence ID" value="MCV2890688.1"/>
    <property type="molecule type" value="Genomic_DNA"/>
</dbReference>
<comment type="caution">
    <text evidence="4">The sequence shown here is derived from an EMBL/GenBank/DDBJ whole genome shotgun (WGS) entry which is preliminary data.</text>
</comment>
<dbReference type="SUPFAM" id="SSF51120">
    <property type="entry name" value="beta-Roll"/>
    <property type="match status" value="4"/>
</dbReference>
<dbReference type="Gene3D" id="2.150.10.10">
    <property type="entry name" value="Serralysin-like metalloprotease, C-terminal"/>
    <property type="match status" value="3"/>
</dbReference>
<accession>A0ABT3APU7</accession>
<keyword evidence="5" id="KW-1185">Reference proteome</keyword>
<sequence length="1195" mass="124023">MASEFQYFFLTATRLSVESWSDLMIGDVNDDGLLDVVGGANIFLNAGSGTFAKAALPAQYYSSPEQGLGDLDGDGDLDIFRAAYSSANLFNDGSGTFSWGSQSIYHQHVSGVDLGDLDNDGDLDAFVVGLSGTKVWLNNGLGEFTRTDQEFGADYGLQVMLVDVTGDGVLDAVVGNRSQAARLIDLWVGDGSGGFALSATPVASEDESLAALGDLDGDGDTDLIVVSPTGTDPQAYVHKVLLNDGTGVFTDGGASLLSRDAGKVLLGDIDGDGDLDAIASYAISPAPPLEVWINDGTGHFSDSGERHYVESGTAGPFFDVDNDGDLDVLLGNFGSGVVLAANNPGYTPSPDFDGTILRLSVDQAAEQLDPAFEFSDPDWNGGQLILSLSHYAEETDLLYLADTIAGSINTDGFDLRDGDVVIGTLSAAAGRVLGSEALVVDLLPGTTEQQVQDVLRSVMVDLSADQGLRIASLQVTDHTGRSGSDTRQVVVLDELGSPVAERDEFRILESGRVANGNLLTDNGFGPDYDLSGTYTITAVNGQPTLIARDVDLPEGGRIHVNDIGTFSFLPLDAFSHLPEGITTTAHFTYELNGVSTAEVEITIVGEDSADIFVGTDGADVFDTGAYEDVLFGFGGADTLSGGRGDDTIEAGPGNDVLVGGLGADVLDGGSGFDIAEYLDVGGTIDLTASVQGNGDSLISIEGLVGGSLGNNFIGDDKDNLLVGGGGWDVLEGGVGNDTLDGLLSDGGAYYGGIGNDLLLLGTGDAVVDSGPGFDSIVGRPDQIDGVTIRDPSWEDMMVIENATFGIEDISFFISEVALQMAIDYRSPLGIGQFSVYLNNPFYFLDKEPVVLNCDADTFLFIAESVFGSGEIHGTERHEVIRASETWDIIHAEGGQDVVLAWGGSDTVAGGEGWDQLYGGAGNDLLTGDEGNDRLFGEEGADTLEGGIGQDVLDGGEGDDLLNGGADNDILAGAAQNDRLIGDLGDDWLNGGEGSDTLNGGEGNDTILGGLALIDIRDVIFAGAGNDSVDAGAGNDLVYGMDGNDTIAGGAGVDELQGQDGDDVITGSNFSDLVFGGAGNDFVNGGFGSDRINGGAGADKFYHAGVEGHGSDWVQDYDAAEGDILLFGNASATREQFQVNFAHTENTAGERSGDDAVREAFVIYRPTGQIMWALVDGEAQGEITLRIGSEVFDLLL</sequence>
<evidence type="ECO:0000313" key="4">
    <source>
        <dbReference type="EMBL" id="MCV2890688.1"/>
    </source>
</evidence>
<organism evidence="4 5">
    <name type="scientific">Ruegeria aquimaris</name>
    <dbReference type="NCBI Taxonomy" id="2984333"/>
    <lineage>
        <taxon>Bacteria</taxon>
        <taxon>Pseudomonadati</taxon>
        <taxon>Pseudomonadota</taxon>
        <taxon>Alphaproteobacteria</taxon>
        <taxon>Rhodobacterales</taxon>
        <taxon>Roseobacteraceae</taxon>
        <taxon>Ruegeria</taxon>
    </lineage>
</organism>
<dbReference type="InterPro" id="IPR011049">
    <property type="entry name" value="Serralysin-like_metalloprot_C"/>
</dbReference>
<comment type="subcellular location">
    <subcellularLocation>
        <location evidence="1">Secreted</location>
    </subcellularLocation>
</comment>
<dbReference type="SUPFAM" id="SSF69318">
    <property type="entry name" value="Integrin alpha N-terminal domain"/>
    <property type="match status" value="1"/>
</dbReference>
<dbReference type="PANTHER" id="PTHR38340">
    <property type="entry name" value="S-LAYER PROTEIN"/>
    <property type="match status" value="1"/>
</dbReference>
<dbReference type="Gene3D" id="2.130.10.130">
    <property type="entry name" value="Integrin alpha, N-terminal"/>
    <property type="match status" value="1"/>
</dbReference>
<dbReference type="Pfam" id="PF00353">
    <property type="entry name" value="HemolysinCabind"/>
    <property type="match status" value="8"/>
</dbReference>
<proteinExistence type="predicted"/>
<name>A0ABT3APU7_9RHOB</name>
<dbReference type="Pfam" id="PF13517">
    <property type="entry name" value="FG-GAP_3"/>
    <property type="match status" value="2"/>
</dbReference>
<dbReference type="InterPro" id="IPR018511">
    <property type="entry name" value="Hemolysin-typ_Ca-bd_CS"/>
</dbReference>
<dbReference type="RefSeq" id="WP_263830311.1">
    <property type="nucleotide sequence ID" value="NZ_JAOWLB010000020.1"/>
</dbReference>
<keyword evidence="2" id="KW-0964">Secreted</keyword>
<keyword evidence="3" id="KW-0732">Signal</keyword>
<dbReference type="Proteomes" id="UP001320899">
    <property type="component" value="Unassembled WGS sequence"/>
</dbReference>
<dbReference type="InterPro" id="IPR050557">
    <property type="entry name" value="RTX_toxin/Mannuronan_C5-epim"/>
</dbReference>